<keyword evidence="3" id="KW-1185">Reference proteome</keyword>
<organism evidence="2 3">
    <name type="scientific">Senna tora</name>
    <dbReference type="NCBI Taxonomy" id="362788"/>
    <lineage>
        <taxon>Eukaryota</taxon>
        <taxon>Viridiplantae</taxon>
        <taxon>Streptophyta</taxon>
        <taxon>Embryophyta</taxon>
        <taxon>Tracheophyta</taxon>
        <taxon>Spermatophyta</taxon>
        <taxon>Magnoliopsida</taxon>
        <taxon>eudicotyledons</taxon>
        <taxon>Gunneridae</taxon>
        <taxon>Pentapetalae</taxon>
        <taxon>rosids</taxon>
        <taxon>fabids</taxon>
        <taxon>Fabales</taxon>
        <taxon>Fabaceae</taxon>
        <taxon>Caesalpinioideae</taxon>
        <taxon>Cassia clade</taxon>
        <taxon>Senna</taxon>
    </lineage>
</organism>
<dbReference type="AlphaFoldDB" id="A0A834SPP6"/>
<reference evidence="2" key="1">
    <citation type="submission" date="2020-09" db="EMBL/GenBank/DDBJ databases">
        <title>Genome-Enabled Discovery of Anthraquinone Biosynthesis in Senna tora.</title>
        <authorList>
            <person name="Kang S.-H."/>
            <person name="Pandey R.P."/>
            <person name="Lee C.-M."/>
            <person name="Sim J.-S."/>
            <person name="Jeong J.-T."/>
            <person name="Choi B.-S."/>
            <person name="Jung M."/>
            <person name="Ginzburg D."/>
            <person name="Zhao K."/>
            <person name="Won S.Y."/>
            <person name="Oh T.-J."/>
            <person name="Yu Y."/>
            <person name="Kim N.-H."/>
            <person name="Lee O.R."/>
            <person name="Lee T.-H."/>
            <person name="Bashyal P."/>
            <person name="Kim T.-S."/>
            <person name="Lee W.-H."/>
            <person name="Kawkins C."/>
            <person name="Kim C.-K."/>
            <person name="Kim J.S."/>
            <person name="Ahn B.O."/>
            <person name="Rhee S.Y."/>
            <person name="Sohng J.K."/>
        </authorList>
    </citation>
    <scope>NUCLEOTIDE SEQUENCE</scope>
    <source>
        <tissue evidence="2">Leaf</tissue>
    </source>
</reference>
<feature type="compositionally biased region" description="Acidic residues" evidence="1">
    <location>
        <begin position="123"/>
        <end position="135"/>
    </location>
</feature>
<dbReference type="PANTHER" id="PTHR31973:SF187">
    <property type="entry name" value="MUTATOR TRANSPOSASE MUDRA PROTEIN"/>
    <property type="match status" value="1"/>
</dbReference>
<proteinExistence type="predicted"/>
<accession>A0A834SPP6</accession>
<comment type="caution">
    <text evidence="2">The sequence shown here is derived from an EMBL/GenBank/DDBJ whole genome shotgun (WGS) entry which is preliminary data.</text>
</comment>
<gene>
    <name evidence="2" type="ORF">G2W53_039552</name>
</gene>
<name>A0A834SPP6_9FABA</name>
<evidence type="ECO:0000313" key="3">
    <source>
        <dbReference type="Proteomes" id="UP000634136"/>
    </source>
</evidence>
<evidence type="ECO:0000256" key="1">
    <source>
        <dbReference type="SAM" id="MobiDB-lite"/>
    </source>
</evidence>
<feature type="compositionally biased region" description="Acidic residues" evidence="1">
    <location>
        <begin position="143"/>
        <end position="154"/>
    </location>
</feature>
<dbReference type="EMBL" id="JAAIUW010000012">
    <property type="protein sequence ID" value="KAF7807391.1"/>
    <property type="molecule type" value="Genomic_DNA"/>
</dbReference>
<dbReference type="PANTHER" id="PTHR31973">
    <property type="entry name" value="POLYPROTEIN, PUTATIVE-RELATED"/>
    <property type="match status" value="1"/>
</dbReference>
<feature type="region of interest" description="Disordered" evidence="1">
    <location>
        <begin position="117"/>
        <end position="206"/>
    </location>
</feature>
<dbReference type="OrthoDB" id="1918246at2759"/>
<evidence type="ECO:0000313" key="2">
    <source>
        <dbReference type="EMBL" id="KAF7807391.1"/>
    </source>
</evidence>
<feature type="compositionally biased region" description="Basic and acidic residues" evidence="1">
    <location>
        <begin position="190"/>
        <end position="199"/>
    </location>
</feature>
<sequence length="430" mass="48860">MQGIAKDGLYAFDNLKLLLPHYSIMPVSASHSYQVNHVQAKSPFKTWHSRLGHASSNIVNIVLKQWVGLDSDIDMMKGDLDAMGYKGNYDLWYANPNGRLEDELKPIIDDTQAMDMARKEKTSEEDEEEEESSEGEEAKSSDENNEEAADESVEDSAASITFGDSEEEEFSKGYFQGDGPSEGRTKRRFDKPAEQHNVIETETESENQAKQVFPRFKPLKDMANYKFDLGTIFGSKTEFIDEVKTHAVHNGKPTKFIKNDKQRVRVICVGGTEVKPCHWTLTTMKSNSKTKIKELMYMAKRKWSRTLKKGKASRAKKIAPKKMHGSNTEQFKSLFDFCHELLRSNLGSTVKLSTFDAPNMQSLVIGGTAVKFERLYICLDACKKSFLASRKGLLPSISELLPNVDQRFCVWHLYNNFRKKFPGQSLKELM</sequence>
<protein>
    <submittedName>
        <fullName evidence="2">Uncharacterized protein</fullName>
    </submittedName>
</protein>
<dbReference type="Proteomes" id="UP000634136">
    <property type="component" value="Unassembled WGS sequence"/>
</dbReference>